<feature type="domain" description="Transposase Tc1-like" evidence="1">
    <location>
        <begin position="23"/>
        <end position="78"/>
    </location>
</feature>
<dbReference type="AlphaFoldDB" id="A0A3M7P5T6"/>
<proteinExistence type="predicted"/>
<dbReference type="EMBL" id="REGN01013288">
    <property type="protein sequence ID" value="RMZ94117.1"/>
    <property type="molecule type" value="Genomic_DNA"/>
</dbReference>
<reference evidence="2 3" key="1">
    <citation type="journal article" date="2018" name="Sci. Rep.">
        <title>Genomic signatures of local adaptation to the degree of environmental predictability in rotifers.</title>
        <authorList>
            <person name="Franch-Gras L."/>
            <person name="Hahn C."/>
            <person name="Garcia-Roger E.M."/>
            <person name="Carmona M.J."/>
            <person name="Serra M."/>
            <person name="Gomez A."/>
        </authorList>
    </citation>
    <scope>NUCLEOTIDE SEQUENCE [LARGE SCALE GENOMIC DNA]</scope>
    <source>
        <strain evidence="2">HYR1</strain>
    </source>
</reference>
<dbReference type="Pfam" id="PF01498">
    <property type="entry name" value="HTH_Tnp_Tc3_2"/>
    <property type="match status" value="1"/>
</dbReference>
<comment type="caution">
    <text evidence="2">The sequence shown here is derived from an EMBL/GenBank/DDBJ whole genome shotgun (WGS) entry which is preliminary data.</text>
</comment>
<evidence type="ECO:0000313" key="2">
    <source>
        <dbReference type="EMBL" id="RMZ94117.1"/>
    </source>
</evidence>
<name>A0A3M7P5T6_BRAPC</name>
<feature type="non-terminal residue" evidence="2">
    <location>
        <position position="1"/>
    </location>
</feature>
<evidence type="ECO:0000259" key="1">
    <source>
        <dbReference type="Pfam" id="PF01498"/>
    </source>
</evidence>
<dbReference type="InterPro" id="IPR002492">
    <property type="entry name" value="Transposase_Tc1-like"/>
</dbReference>
<evidence type="ECO:0000313" key="3">
    <source>
        <dbReference type="Proteomes" id="UP000276133"/>
    </source>
</evidence>
<keyword evidence="3" id="KW-1185">Reference proteome</keyword>
<sequence>TLETARDVQNFLILMYRIFLDWSDKNPPSGYRQIAADLNSKFKNHKTSKETVRKVLAKEGIESYSTVKKPLLTVSDRTKPYKKYRKVEAQWVYGDACLTKELIVAQFTPGE</sequence>
<dbReference type="GO" id="GO:0015074">
    <property type="term" value="P:DNA integration"/>
    <property type="evidence" value="ECO:0007669"/>
    <property type="project" value="InterPro"/>
</dbReference>
<dbReference type="GO" id="GO:0006313">
    <property type="term" value="P:DNA transposition"/>
    <property type="evidence" value="ECO:0007669"/>
    <property type="project" value="InterPro"/>
</dbReference>
<accession>A0A3M7P5T6</accession>
<gene>
    <name evidence="2" type="ORF">BpHYR1_018876</name>
</gene>
<dbReference type="Proteomes" id="UP000276133">
    <property type="component" value="Unassembled WGS sequence"/>
</dbReference>
<organism evidence="2 3">
    <name type="scientific">Brachionus plicatilis</name>
    <name type="common">Marine rotifer</name>
    <name type="synonym">Brachionus muelleri</name>
    <dbReference type="NCBI Taxonomy" id="10195"/>
    <lineage>
        <taxon>Eukaryota</taxon>
        <taxon>Metazoa</taxon>
        <taxon>Spiralia</taxon>
        <taxon>Gnathifera</taxon>
        <taxon>Rotifera</taxon>
        <taxon>Eurotatoria</taxon>
        <taxon>Monogononta</taxon>
        <taxon>Pseudotrocha</taxon>
        <taxon>Ploima</taxon>
        <taxon>Brachionidae</taxon>
        <taxon>Brachionus</taxon>
    </lineage>
</organism>
<protein>
    <recommendedName>
        <fullName evidence="1">Transposase Tc1-like domain-containing protein</fullName>
    </recommendedName>
</protein>
<dbReference type="GO" id="GO:0003677">
    <property type="term" value="F:DNA binding"/>
    <property type="evidence" value="ECO:0007669"/>
    <property type="project" value="InterPro"/>
</dbReference>